<dbReference type="InterPro" id="IPR012318">
    <property type="entry name" value="HTH_CRP"/>
</dbReference>
<protein>
    <recommendedName>
        <fullName evidence="4">HTH crp-type domain-containing protein</fullName>
    </recommendedName>
</protein>
<sequence>MKNGKNDTVEDLSRQPDLGFLAELVTLQRLVPPGSVLLPDPGFALVRVERGIGIRYALLEDGRRQIEGLIYPGDLCGLPECVLGEGTSYHEALTAMSVSHFDPLDVRQSRAAEQLPGQVLLWLMATESSRLSQWLVSVGQRNAQEGIAWFVHHVWERAGMAGLIQGASAPFPFSQQVVADVLGLSLVHTNKTMRRLRDLGLFRIASGRVEIASISRLRRAAAL</sequence>
<keyword evidence="2" id="KW-0238">DNA-binding</keyword>
<accession>A0A085TW76</accession>
<dbReference type="Proteomes" id="UP000028607">
    <property type="component" value="Unassembled WGS sequence"/>
</dbReference>
<dbReference type="SUPFAM" id="SSF51206">
    <property type="entry name" value="cAMP-binding domain-like"/>
    <property type="match status" value="1"/>
</dbReference>
<proteinExistence type="predicted"/>
<name>A0A085TW76_9RHOB</name>
<evidence type="ECO:0000256" key="1">
    <source>
        <dbReference type="ARBA" id="ARBA00023015"/>
    </source>
</evidence>
<dbReference type="SUPFAM" id="SSF46785">
    <property type="entry name" value="Winged helix' DNA-binding domain"/>
    <property type="match status" value="1"/>
</dbReference>
<comment type="caution">
    <text evidence="5">The sequence shown here is derived from an EMBL/GenBank/DDBJ whole genome shotgun (WGS) entry which is preliminary data.</text>
</comment>
<evidence type="ECO:0000313" key="5">
    <source>
        <dbReference type="EMBL" id="KFE34973.1"/>
    </source>
</evidence>
<dbReference type="Gene3D" id="2.60.120.10">
    <property type="entry name" value="Jelly Rolls"/>
    <property type="match status" value="1"/>
</dbReference>
<dbReference type="GO" id="GO:0003677">
    <property type="term" value="F:DNA binding"/>
    <property type="evidence" value="ECO:0007669"/>
    <property type="project" value="UniProtKB-KW"/>
</dbReference>
<reference evidence="5 6" key="2">
    <citation type="journal article" date="2015" name="Antonie Van Leeuwenhoek">
        <title>Thioclava indica sp. nov., isolated from surface seawater of the Indian Ocean.</title>
        <authorList>
            <person name="Liu Y."/>
            <person name="Lai Q."/>
            <person name="Du J."/>
            <person name="Xu H."/>
            <person name="Jiang L."/>
            <person name="Shao Z."/>
        </authorList>
    </citation>
    <scope>NUCLEOTIDE SEQUENCE [LARGE SCALE GENOMIC DNA]</scope>
    <source>
        <strain evidence="5 6">13D2W-2</strain>
    </source>
</reference>
<dbReference type="PATRIC" id="fig|1317124.6.peg.2112"/>
<organism evidence="5 6">
    <name type="scientific">Thioclava atlantica</name>
    <dbReference type="NCBI Taxonomy" id="1317124"/>
    <lineage>
        <taxon>Bacteria</taxon>
        <taxon>Pseudomonadati</taxon>
        <taxon>Pseudomonadota</taxon>
        <taxon>Alphaproteobacteria</taxon>
        <taxon>Rhodobacterales</taxon>
        <taxon>Paracoccaceae</taxon>
        <taxon>Thioclava</taxon>
    </lineage>
</organism>
<gene>
    <name evidence="5" type="ORF">DW2_10429</name>
</gene>
<keyword evidence="6" id="KW-1185">Reference proteome</keyword>
<dbReference type="EMBL" id="AQRC01000007">
    <property type="protein sequence ID" value="KFE34973.1"/>
    <property type="molecule type" value="Genomic_DNA"/>
</dbReference>
<dbReference type="Pfam" id="PF13545">
    <property type="entry name" value="HTH_Crp_2"/>
    <property type="match status" value="1"/>
</dbReference>
<evidence type="ECO:0000256" key="2">
    <source>
        <dbReference type="ARBA" id="ARBA00023125"/>
    </source>
</evidence>
<dbReference type="InterPro" id="IPR014710">
    <property type="entry name" value="RmlC-like_jellyroll"/>
</dbReference>
<keyword evidence="3" id="KW-0804">Transcription</keyword>
<evidence type="ECO:0000259" key="4">
    <source>
        <dbReference type="Pfam" id="PF13545"/>
    </source>
</evidence>
<dbReference type="InterPro" id="IPR018490">
    <property type="entry name" value="cNMP-bd_dom_sf"/>
</dbReference>
<dbReference type="STRING" id="1317124.DW2_10429"/>
<dbReference type="AlphaFoldDB" id="A0A085TW76"/>
<dbReference type="eggNOG" id="COG0664">
    <property type="taxonomic scope" value="Bacteria"/>
</dbReference>
<evidence type="ECO:0000313" key="6">
    <source>
        <dbReference type="Proteomes" id="UP000028607"/>
    </source>
</evidence>
<keyword evidence="1" id="KW-0805">Transcription regulation</keyword>
<dbReference type="GO" id="GO:0006355">
    <property type="term" value="P:regulation of DNA-templated transcription"/>
    <property type="evidence" value="ECO:0007669"/>
    <property type="project" value="InterPro"/>
</dbReference>
<reference evidence="6" key="1">
    <citation type="submission" date="2013-04" db="EMBL/GenBank/DDBJ databases">
        <title>Thioclava sp. 13D2W-2 Genome Sequencing.</title>
        <authorList>
            <person name="Lai Q."/>
            <person name="Li G."/>
            <person name="Shao Z."/>
        </authorList>
    </citation>
    <scope>NUCLEOTIDE SEQUENCE [LARGE SCALE GENOMIC DNA]</scope>
    <source>
        <strain evidence="6">13D2W-2</strain>
    </source>
</reference>
<dbReference type="InterPro" id="IPR036390">
    <property type="entry name" value="WH_DNA-bd_sf"/>
</dbReference>
<evidence type="ECO:0000256" key="3">
    <source>
        <dbReference type="ARBA" id="ARBA00023163"/>
    </source>
</evidence>
<feature type="domain" description="HTH crp-type" evidence="4">
    <location>
        <begin position="130"/>
        <end position="219"/>
    </location>
</feature>